<evidence type="ECO:0000313" key="1">
    <source>
        <dbReference type="EMBL" id="AQS87700.1"/>
    </source>
</evidence>
<gene>
    <name evidence="1" type="ORF">A0U93_06880</name>
</gene>
<accession>A0A1U9KPR7</accession>
<dbReference type="AlphaFoldDB" id="A0A1U9KPR7"/>
<dbReference type="RefSeq" id="WP_077806692.1">
    <property type="nucleotide sequence ID" value="NZ_BJXS01000002.1"/>
</dbReference>
<keyword evidence="2" id="KW-1185">Reference proteome</keyword>
<protein>
    <submittedName>
        <fullName evidence="1">Uncharacterized protein</fullName>
    </submittedName>
</protein>
<dbReference type="Proteomes" id="UP000188604">
    <property type="component" value="Chromosome"/>
</dbReference>
<dbReference type="KEGG" id="nch:A0U93_06880"/>
<dbReference type="STRING" id="320497.A0U93_06880"/>
<organism evidence="1 2">
    <name type="scientific">Neoasaia chiangmaiensis</name>
    <dbReference type="NCBI Taxonomy" id="320497"/>
    <lineage>
        <taxon>Bacteria</taxon>
        <taxon>Pseudomonadati</taxon>
        <taxon>Pseudomonadota</taxon>
        <taxon>Alphaproteobacteria</taxon>
        <taxon>Acetobacterales</taxon>
        <taxon>Acetobacteraceae</taxon>
        <taxon>Neoasaia</taxon>
    </lineage>
</organism>
<proteinExistence type="predicted"/>
<evidence type="ECO:0000313" key="2">
    <source>
        <dbReference type="Proteomes" id="UP000188604"/>
    </source>
</evidence>
<name>A0A1U9KPR7_9PROT</name>
<sequence>MRNADYQDYEDSRSLELRNLVAEVRADLDGALHRQDLSHDAREMISAIADKVDALADLTRG</sequence>
<dbReference type="EMBL" id="CP014691">
    <property type="protein sequence ID" value="AQS87700.1"/>
    <property type="molecule type" value="Genomic_DNA"/>
</dbReference>
<reference evidence="1 2" key="1">
    <citation type="submission" date="2016-03" db="EMBL/GenBank/DDBJ databases">
        <title>Acetic acid bacteria sequencing.</title>
        <authorList>
            <person name="Brandt J."/>
            <person name="Jakob F."/>
            <person name="Vogel R.F."/>
        </authorList>
    </citation>
    <scope>NUCLEOTIDE SEQUENCE [LARGE SCALE GENOMIC DNA]</scope>
    <source>
        <strain evidence="1 2">NBRC 101099</strain>
    </source>
</reference>